<feature type="compositionally biased region" description="Polar residues" evidence="1">
    <location>
        <begin position="91"/>
        <end position="107"/>
    </location>
</feature>
<evidence type="ECO:0000256" key="2">
    <source>
        <dbReference type="SAM" id="Phobius"/>
    </source>
</evidence>
<reference evidence="3 4" key="1">
    <citation type="submission" date="2021-08" db="EMBL/GenBank/DDBJ databases">
        <authorList>
            <person name="Peeters C."/>
        </authorList>
    </citation>
    <scope>NUCLEOTIDE SEQUENCE [LARGE SCALE GENOMIC DNA]</scope>
    <source>
        <strain evidence="3 4">LMG 23992</strain>
    </source>
</reference>
<feature type="region of interest" description="Disordered" evidence="1">
    <location>
        <begin position="172"/>
        <end position="206"/>
    </location>
</feature>
<feature type="transmembrane region" description="Helical" evidence="2">
    <location>
        <begin position="148"/>
        <end position="167"/>
    </location>
</feature>
<feature type="compositionally biased region" description="Polar residues" evidence="1">
    <location>
        <begin position="182"/>
        <end position="191"/>
    </location>
</feature>
<keyword evidence="2" id="KW-1133">Transmembrane helix</keyword>
<keyword evidence="4" id="KW-1185">Reference proteome</keyword>
<organism evidence="3 4">
    <name type="scientific">Cupriavidus laharis</name>
    <dbReference type="NCBI Taxonomy" id="151654"/>
    <lineage>
        <taxon>Bacteria</taxon>
        <taxon>Pseudomonadati</taxon>
        <taxon>Pseudomonadota</taxon>
        <taxon>Betaproteobacteria</taxon>
        <taxon>Burkholderiales</taxon>
        <taxon>Burkholderiaceae</taxon>
        <taxon>Cupriavidus</taxon>
    </lineage>
</organism>
<dbReference type="EMBL" id="CAJZAI010000004">
    <property type="protein sequence ID" value="CAG9172427.1"/>
    <property type="molecule type" value="Genomic_DNA"/>
</dbReference>
<name>A0ABM8WY02_9BURK</name>
<sequence length="206" mass="22346">MAADQIVALAARTVTVGIHLSNRNMRCDLQILPGHRCMAPACRWPTTRAMTVGACQPCCAVEAMAAKRSIYVSLRTSSGEIQPAPYRRSTQHTNAAAKSRPGAQNSGRVGWSGRSCPASSGGRCGPPLSSLCVIPRRRPLMTDARDRAFGFLMLSILLLAIAIYRSLSLTATPPTTSPMEKATSQPDCRQTQARERCLRPHPRNPY</sequence>
<evidence type="ECO:0000313" key="4">
    <source>
        <dbReference type="Proteomes" id="UP000727654"/>
    </source>
</evidence>
<proteinExistence type="predicted"/>
<protein>
    <submittedName>
        <fullName evidence="3">Uncharacterized protein</fullName>
    </submittedName>
</protein>
<evidence type="ECO:0000313" key="3">
    <source>
        <dbReference type="EMBL" id="CAG9172427.1"/>
    </source>
</evidence>
<evidence type="ECO:0000256" key="1">
    <source>
        <dbReference type="SAM" id="MobiDB-lite"/>
    </source>
</evidence>
<keyword evidence="2" id="KW-0472">Membrane</keyword>
<accession>A0ABM8WY02</accession>
<dbReference type="Proteomes" id="UP000727654">
    <property type="component" value="Unassembled WGS sequence"/>
</dbReference>
<feature type="region of interest" description="Disordered" evidence="1">
    <location>
        <begin position="82"/>
        <end position="123"/>
    </location>
</feature>
<keyword evidence="2" id="KW-0812">Transmembrane</keyword>
<comment type="caution">
    <text evidence="3">The sequence shown here is derived from an EMBL/GenBank/DDBJ whole genome shotgun (WGS) entry which is preliminary data.</text>
</comment>
<gene>
    <name evidence="3" type="ORF">LMG23992_02229</name>
</gene>